<evidence type="ECO:0000256" key="1">
    <source>
        <dbReference type="SAM" id="MobiDB-lite"/>
    </source>
</evidence>
<keyword evidence="2" id="KW-0732">Signal</keyword>
<feature type="compositionally biased region" description="Basic and acidic residues" evidence="1">
    <location>
        <begin position="117"/>
        <end position="128"/>
    </location>
</feature>
<organism evidence="3 4">
    <name type="scientific">Paecilomyces lecythidis</name>
    <dbReference type="NCBI Taxonomy" id="3004212"/>
    <lineage>
        <taxon>Eukaryota</taxon>
        <taxon>Fungi</taxon>
        <taxon>Dikarya</taxon>
        <taxon>Ascomycota</taxon>
        <taxon>Pezizomycotina</taxon>
        <taxon>Eurotiomycetes</taxon>
        <taxon>Eurotiomycetidae</taxon>
        <taxon>Eurotiales</taxon>
        <taxon>Thermoascaceae</taxon>
        <taxon>Paecilomyces</taxon>
    </lineage>
</organism>
<feature type="region of interest" description="Disordered" evidence="1">
    <location>
        <begin position="103"/>
        <end position="158"/>
    </location>
</feature>
<feature type="compositionally biased region" description="Basic residues" evidence="1">
    <location>
        <begin position="514"/>
        <end position="525"/>
    </location>
</feature>
<evidence type="ECO:0000256" key="2">
    <source>
        <dbReference type="SAM" id="SignalP"/>
    </source>
</evidence>
<evidence type="ECO:0000313" key="4">
    <source>
        <dbReference type="Proteomes" id="UP001583193"/>
    </source>
</evidence>
<evidence type="ECO:0000313" key="3">
    <source>
        <dbReference type="EMBL" id="KAL1879052.1"/>
    </source>
</evidence>
<dbReference type="Proteomes" id="UP001583193">
    <property type="component" value="Unassembled WGS sequence"/>
</dbReference>
<dbReference type="InterPro" id="IPR038921">
    <property type="entry name" value="YOR389W-like"/>
</dbReference>
<reference evidence="3 4" key="1">
    <citation type="journal article" date="2024" name="IMA Fungus">
        <title>IMA Genome - F19 : A genome assembly and annotation guide to empower mycologists, including annotated draft genome sequences of Ceratocystis pirilliformis, Diaporthe australafricana, Fusarium ophioides, Paecilomyces lecythidis, and Sporothrix stenoceras.</title>
        <authorList>
            <person name="Aylward J."/>
            <person name="Wilson A.M."/>
            <person name="Visagie C.M."/>
            <person name="Spraker J."/>
            <person name="Barnes I."/>
            <person name="Buitendag C."/>
            <person name="Ceriani C."/>
            <person name="Del Mar Angel L."/>
            <person name="du Plessis D."/>
            <person name="Fuchs T."/>
            <person name="Gasser K."/>
            <person name="Kramer D."/>
            <person name="Li W."/>
            <person name="Munsamy K."/>
            <person name="Piso A."/>
            <person name="Price J.L."/>
            <person name="Sonnekus B."/>
            <person name="Thomas C."/>
            <person name="van der Nest A."/>
            <person name="van Dijk A."/>
            <person name="van Heerden A."/>
            <person name="van Vuuren N."/>
            <person name="Yilmaz N."/>
            <person name="Duong T.A."/>
            <person name="van der Merwe N.A."/>
            <person name="Wingfield M.J."/>
            <person name="Wingfield B.D."/>
        </authorList>
    </citation>
    <scope>NUCLEOTIDE SEQUENCE [LARGE SCALE GENOMIC DNA]</scope>
    <source>
        <strain evidence="3 4">CMW 18167</strain>
    </source>
</reference>
<feature type="compositionally biased region" description="Basic and acidic residues" evidence="1">
    <location>
        <begin position="491"/>
        <end position="513"/>
    </location>
</feature>
<proteinExistence type="predicted"/>
<dbReference type="EMBL" id="JAVDPF010000011">
    <property type="protein sequence ID" value="KAL1879052.1"/>
    <property type="molecule type" value="Genomic_DNA"/>
</dbReference>
<name>A0ABR3XTX6_9EURO</name>
<protein>
    <submittedName>
        <fullName evidence="3">Uncharacterized protein</fullName>
    </submittedName>
</protein>
<keyword evidence="4" id="KW-1185">Reference proteome</keyword>
<gene>
    <name evidence="3" type="ORF">Plec18167_004349</name>
</gene>
<feature type="compositionally biased region" description="Basic and acidic residues" evidence="1">
    <location>
        <begin position="144"/>
        <end position="153"/>
    </location>
</feature>
<accession>A0ABR3XTX6</accession>
<feature type="chain" id="PRO_5045124104" evidence="2">
    <location>
        <begin position="21"/>
        <end position="525"/>
    </location>
</feature>
<feature type="signal peptide" evidence="2">
    <location>
        <begin position="1"/>
        <end position="20"/>
    </location>
</feature>
<feature type="region of interest" description="Disordered" evidence="1">
    <location>
        <begin position="491"/>
        <end position="525"/>
    </location>
</feature>
<sequence>MLCAVGFILHLASLAAIAGALSPAPDRYGSSESRLRYANHIFNAIHSSMRQWGSSLNHNGMSFFWATVPEGTELYHGTHRPEPVTGTEWLAFEPEHAMLFAGPRPKGFKPPHFPGKPGDRPVKRDQHFSNHQSILTDSEPDSQVGHDEGHPPMDLEPGWVHTYSTTKDLRLIYIDGMSAAKSNKGVYDSQDRILLNDTVGGHGFLEYVRAQAICKLAQEDWHDRIDGVIRMEAGFEIILCNFHRDLEVVRITRAKRWSAKDFTPGFGLPHEPADMFRLYKAIADRYHGIGGNRVKLDYENFVTAFSYDLDLFRGGDLPRLANLSTTSLEPVRKDLLDLIMKHDPGEKSFDWQGVVDMIVQRYSNELKCLLSEDLSTTPLLHKELGRILGAFLDYDHRNMTAEVERCSNQFIPKKAPRNTLAGEVVYHVSHRICSTLFYALEENDHEAAVQSINDLVSYLSWTTWKECNACAPNEVCFIPIWPVGTYGDREHPRCRGEMPPPPREEERYWERPPRPRKPRKHRESF</sequence>
<dbReference type="PANTHER" id="PTHR35204:SF1">
    <property type="entry name" value="ENTEROTOXIN"/>
    <property type="match status" value="1"/>
</dbReference>
<dbReference type="PANTHER" id="PTHR35204">
    <property type="entry name" value="YALI0A21131P"/>
    <property type="match status" value="1"/>
</dbReference>
<comment type="caution">
    <text evidence="3">The sequence shown here is derived from an EMBL/GenBank/DDBJ whole genome shotgun (WGS) entry which is preliminary data.</text>
</comment>